<evidence type="ECO:0000256" key="2">
    <source>
        <dbReference type="ARBA" id="ARBA00008446"/>
    </source>
</evidence>
<keyword evidence="4 6" id="KW-0371">Homeobox</keyword>
<dbReference type="PANTHER" id="PTHR11211">
    <property type="entry name" value="IROQUOIS-CLASS HOMEODOMAIN PROTEIN IRX"/>
    <property type="match status" value="1"/>
</dbReference>
<dbReference type="Proteomes" id="UP000694888">
    <property type="component" value="Unplaced"/>
</dbReference>
<dbReference type="RefSeq" id="XP_012943148.1">
    <property type="nucleotide sequence ID" value="XM_013087694.1"/>
</dbReference>
<feature type="non-terminal residue" evidence="10">
    <location>
        <position position="108"/>
    </location>
</feature>
<dbReference type="InterPro" id="IPR017970">
    <property type="entry name" value="Homeobox_CS"/>
</dbReference>
<gene>
    <name evidence="10" type="primary">LOC101847608</name>
</gene>
<accession>A0ABM1A922</accession>
<feature type="region of interest" description="Disordered" evidence="7">
    <location>
        <begin position="80"/>
        <end position="108"/>
    </location>
</feature>
<evidence type="ECO:0000259" key="8">
    <source>
        <dbReference type="PROSITE" id="PS50071"/>
    </source>
</evidence>
<dbReference type="InterPro" id="IPR001356">
    <property type="entry name" value="HD"/>
</dbReference>
<evidence type="ECO:0000256" key="4">
    <source>
        <dbReference type="ARBA" id="ARBA00023155"/>
    </source>
</evidence>
<dbReference type="Pfam" id="PF05920">
    <property type="entry name" value="Homeobox_KN"/>
    <property type="match status" value="1"/>
</dbReference>
<dbReference type="Gene3D" id="1.10.10.60">
    <property type="entry name" value="Homeodomain-like"/>
    <property type="match status" value="1"/>
</dbReference>
<protein>
    <submittedName>
        <fullName evidence="10">Homeobox protein Mohawk</fullName>
    </submittedName>
</protein>
<reference evidence="10" key="1">
    <citation type="submission" date="2025-08" db="UniProtKB">
        <authorList>
            <consortium name="RefSeq"/>
        </authorList>
    </citation>
    <scope>IDENTIFICATION</scope>
</reference>
<dbReference type="PROSITE" id="PS00027">
    <property type="entry name" value="HOMEOBOX_1"/>
    <property type="match status" value="1"/>
</dbReference>
<dbReference type="SUPFAM" id="SSF46689">
    <property type="entry name" value="Homeodomain-like"/>
    <property type="match status" value="1"/>
</dbReference>
<feature type="compositionally biased region" description="Acidic residues" evidence="7">
    <location>
        <begin position="82"/>
        <end position="102"/>
    </location>
</feature>
<keyword evidence="9" id="KW-1185">Reference proteome</keyword>
<evidence type="ECO:0000256" key="7">
    <source>
        <dbReference type="SAM" id="MobiDB-lite"/>
    </source>
</evidence>
<sequence length="108" mass="12826">MTRPLKHWLYSHRDNPYPSRHDKMELVKLSQMTLTQVSNWFANARRRLKNAVRGEDIPWSRRIKVYNKFAEGNAELFSIASSDEEGFQSETDIADIEEEDEQQQQQQQ</sequence>
<evidence type="ECO:0000256" key="1">
    <source>
        <dbReference type="ARBA" id="ARBA00004123"/>
    </source>
</evidence>
<evidence type="ECO:0000256" key="3">
    <source>
        <dbReference type="ARBA" id="ARBA00023125"/>
    </source>
</evidence>
<dbReference type="PROSITE" id="PS50071">
    <property type="entry name" value="HOMEOBOX_2"/>
    <property type="match status" value="1"/>
</dbReference>
<organism evidence="9 10">
    <name type="scientific">Aplysia californica</name>
    <name type="common">California sea hare</name>
    <dbReference type="NCBI Taxonomy" id="6500"/>
    <lineage>
        <taxon>Eukaryota</taxon>
        <taxon>Metazoa</taxon>
        <taxon>Spiralia</taxon>
        <taxon>Lophotrochozoa</taxon>
        <taxon>Mollusca</taxon>
        <taxon>Gastropoda</taxon>
        <taxon>Heterobranchia</taxon>
        <taxon>Euthyneura</taxon>
        <taxon>Tectipleura</taxon>
        <taxon>Aplysiida</taxon>
        <taxon>Aplysioidea</taxon>
        <taxon>Aplysiidae</taxon>
        <taxon>Aplysia</taxon>
    </lineage>
</organism>
<evidence type="ECO:0000313" key="10">
    <source>
        <dbReference type="RefSeq" id="XP_012943148.1"/>
    </source>
</evidence>
<comment type="similarity">
    <text evidence="2">Belongs to the TALE/IRO homeobox family.</text>
</comment>
<dbReference type="GO" id="GO:0003677">
    <property type="term" value="F:DNA binding"/>
    <property type="evidence" value="ECO:0007669"/>
    <property type="project" value="UniProtKB-KW"/>
</dbReference>
<evidence type="ECO:0000256" key="5">
    <source>
        <dbReference type="ARBA" id="ARBA00023242"/>
    </source>
</evidence>
<feature type="DNA-binding region" description="Homeobox" evidence="6">
    <location>
        <begin position="3"/>
        <end position="52"/>
    </location>
</feature>
<comment type="subcellular location">
    <subcellularLocation>
        <location evidence="1 6">Nucleus</location>
    </subcellularLocation>
</comment>
<dbReference type="PANTHER" id="PTHR11211:SF3">
    <property type="entry name" value="HOMEOBOX PROTEIN MOHAWK"/>
    <property type="match status" value="1"/>
</dbReference>
<feature type="domain" description="Homeobox" evidence="8">
    <location>
        <begin position="1"/>
        <end position="51"/>
    </location>
</feature>
<keyword evidence="5 6" id="KW-0539">Nucleus</keyword>
<evidence type="ECO:0000313" key="9">
    <source>
        <dbReference type="Proteomes" id="UP000694888"/>
    </source>
</evidence>
<proteinExistence type="inferred from homology"/>
<dbReference type="GeneID" id="101847608"/>
<evidence type="ECO:0000256" key="6">
    <source>
        <dbReference type="PROSITE-ProRule" id="PRU00108"/>
    </source>
</evidence>
<dbReference type="CDD" id="cd00086">
    <property type="entry name" value="homeodomain"/>
    <property type="match status" value="1"/>
</dbReference>
<dbReference type="SMART" id="SM00389">
    <property type="entry name" value="HOX"/>
    <property type="match status" value="1"/>
</dbReference>
<dbReference type="InterPro" id="IPR008422">
    <property type="entry name" value="KN_HD"/>
</dbReference>
<keyword evidence="3 6" id="KW-0238">DNA-binding</keyword>
<dbReference type="InterPro" id="IPR009057">
    <property type="entry name" value="Homeodomain-like_sf"/>
</dbReference>
<name>A0ABM1A922_APLCA</name>